<reference evidence="10 11" key="1">
    <citation type="submission" date="2024-05" db="EMBL/GenBank/DDBJ databases">
        <authorList>
            <person name="Wallberg A."/>
        </authorList>
    </citation>
    <scope>NUCLEOTIDE SEQUENCE [LARGE SCALE GENOMIC DNA]</scope>
</reference>
<dbReference type="Proteomes" id="UP001497623">
    <property type="component" value="Unassembled WGS sequence"/>
</dbReference>
<dbReference type="GO" id="GO:0032543">
    <property type="term" value="P:mitochondrial translation"/>
    <property type="evidence" value="ECO:0007669"/>
    <property type="project" value="TreeGrafter"/>
</dbReference>
<dbReference type="SUPFAM" id="SSF54189">
    <property type="entry name" value="Ribosomal proteins S24e, L23 and L15e"/>
    <property type="match status" value="1"/>
</dbReference>
<proteinExistence type="inferred from homology"/>
<evidence type="ECO:0000256" key="6">
    <source>
        <dbReference type="ARBA" id="ARBA00038782"/>
    </source>
</evidence>
<feature type="non-terminal residue" evidence="10">
    <location>
        <position position="146"/>
    </location>
</feature>
<accession>A0AAV2R6G7</accession>
<evidence type="ECO:0000256" key="9">
    <source>
        <dbReference type="SAM" id="Coils"/>
    </source>
</evidence>
<dbReference type="InterPro" id="IPR013025">
    <property type="entry name" value="Ribosomal_uL23-like"/>
</dbReference>
<dbReference type="GO" id="GO:0005762">
    <property type="term" value="C:mitochondrial large ribosomal subunit"/>
    <property type="evidence" value="ECO:0007669"/>
    <property type="project" value="TreeGrafter"/>
</dbReference>
<dbReference type="PANTHER" id="PTHR12059">
    <property type="entry name" value="RIBOSOMAL PROTEIN L23-RELATED"/>
    <property type="match status" value="1"/>
</dbReference>
<evidence type="ECO:0000256" key="2">
    <source>
        <dbReference type="ARBA" id="ARBA00006700"/>
    </source>
</evidence>
<evidence type="ECO:0000256" key="1">
    <source>
        <dbReference type="ARBA" id="ARBA00004173"/>
    </source>
</evidence>
<comment type="subunit">
    <text evidence="6">Component of the mitochondrial ribosome large subunit (39S) which comprises a 16S rRNA and about 50 distinct proteins.</text>
</comment>
<evidence type="ECO:0000256" key="4">
    <source>
        <dbReference type="ARBA" id="ARBA00023128"/>
    </source>
</evidence>
<keyword evidence="9" id="KW-0175">Coiled coil</keyword>
<keyword evidence="4" id="KW-0496">Mitochondrion</keyword>
<comment type="similarity">
    <text evidence="2">Belongs to the universal ribosomal protein uL23 family.</text>
</comment>
<protein>
    <recommendedName>
        <fullName evidence="7">Large ribosomal subunit protein uL23m</fullName>
    </recommendedName>
    <alternativeName>
        <fullName evidence="8">39S ribosomal protein L23, mitochondrial</fullName>
    </alternativeName>
</protein>
<evidence type="ECO:0000256" key="5">
    <source>
        <dbReference type="ARBA" id="ARBA00023274"/>
    </source>
</evidence>
<dbReference type="Gene3D" id="3.30.70.330">
    <property type="match status" value="1"/>
</dbReference>
<dbReference type="InterPro" id="IPR012678">
    <property type="entry name" value="Ribosomal_uL23/eL15/eS24_sf"/>
</dbReference>
<comment type="caution">
    <text evidence="10">The sequence shown here is derived from an EMBL/GenBank/DDBJ whole genome shotgun (WGS) entry which is preliminary data.</text>
</comment>
<dbReference type="GO" id="GO:0003735">
    <property type="term" value="F:structural constituent of ribosome"/>
    <property type="evidence" value="ECO:0007669"/>
    <property type="project" value="InterPro"/>
</dbReference>
<feature type="coiled-coil region" evidence="9">
    <location>
        <begin position="110"/>
        <end position="137"/>
    </location>
</feature>
<comment type="subcellular location">
    <subcellularLocation>
        <location evidence="1">Mitochondrion</location>
    </subcellularLocation>
</comment>
<keyword evidence="5" id="KW-0687">Ribonucleoprotein</keyword>
<dbReference type="PANTHER" id="PTHR12059:SF5">
    <property type="entry name" value="LARGE RIBOSOMAL SUBUNIT PROTEIN UL23M"/>
    <property type="match status" value="1"/>
</dbReference>
<gene>
    <name evidence="10" type="ORF">MNOR_LOCUS20261</name>
</gene>
<evidence type="ECO:0000256" key="7">
    <source>
        <dbReference type="ARBA" id="ARBA00039977"/>
    </source>
</evidence>
<keyword evidence="11" id="KW-1185">Reference proteome</keyword>
<organism evidence="10 11">
    <name type="scientific">Meganyctiphanes norvegica</name>
    <name type="common">Northern krill</name>
    <name type="synonym">Thysanopoda norvegica</name>
    <dbReference type="NCBI Taxonomy" id="48144"/>
    <lineage>
        <taxon>Eukaryota</taxon>
        <taxon>Metazoa</taxon>
        <taxon>Ecdysozoa</taxon>
        <taxon>Arthropoda</taxon>
        <taxon>Crustacea</taxon>
        <taxon>Multicrustacea</taxon>
        <taxon>Malacostraca</taxon>
        <taxon>Eumalacostraca</taxon>
        <taxon>Eucarida</taxon>
        <taxon>Euphausiacea</taxon>
        <taxon>Euphausiidae</taxon>
        <taxon>Meganyctiphanes</taxon>
    </lineage>
</organism>
<evidence type="ECO:0000313" key="10">
    <source>
        <dbReference type="EMBL" id="CAL4114069.1"/>
    </source>
</evidence>
<evidence type="ECO:0000256" key="8">
    <source>
        <dbReference type="ARBA" id="ARBA00041375"/>
    </source>
</evidence>
<evidence type="ECO:0000256" key="3">
    <source>
        <dbReference type="ARBA" id="ARBA00022980"/>
    </source>
</evidence>
<dbReference type="InterPro" id="IPR012677">
    <property type="entry name" value="Nucleotide-bd_a/b_plait_sf"/>
</dbReference>
<keyword evidence="3" id="KW-0689">Ribosomal protein</keyword>
<dbReference type="EMBL" id="CAXKWB010015538">
    <property type="protein sequence ID" value="CAL4114069.1"/>
    <property type="molecule type" value="Genomic_DNA"/>
</dbReference>
<sequence length="146" mass="17539">MSSRWYPVYQRGNPQLRIFLPNFWMKLIKPRDNQPANVVNFKVSMQMSKLDVKNYLEKMYKVPVSNVQTHIQMGKLFLLHHSSFHVNLWYVMLPKTEKFVFPNLFPEEKIDKEEEDIKQLETLKKEYDGIVKRHKNRPGVPSWFGI</sequence>
<dbReference type="AlphaFoldDB" id="A0AAV2R6G7"/>
<dbReference type="Pfam" id="PF00276">
    <property type="entry name" value="Ribosomal_L23"/>
    <property type="match status" value="1"/>
</dbReference>
<name>A0AAV2R6G7_MEGNR</name>
<evidence type="ECO:0000313" key="11">
    <source>
        <dbReference type="Proteomes" id="UP001497623"/>
    </source>
</evidence>
<dbReference type="FunFam" id="3.30.70.330:FF:000284">
    <property type="entry name" value="39S ribosomal protein L23, mitochondrial"/>
    <property type="match status" value="1"/>
</dbReference>